<feature type="compositionally biased region" description="Basic and acidic residues" evidence="6">
    <location>
        <begin position="645"/>
        <end position="655"/>
    </location>
</feature>
<dbReference type="InterPro" id="IPR036259">
    <property type="entry name" value="MFS_trans_sf"/>
</dbReference>
<feature type="region of interest" description="Disordered" evidence="6">
    <location>
        <begin position="594"/>
        <end position="657"/>
    </location>
</feature>
<keyword evidence="3 7" id="KW-0812">Transmembrane</keyword>
<evidence type="ECO:0000256" key="2">
    <source>
        <dbReference type="ARBA" id="ARBA00022448"/>
    </source>
</evidence>
<sequence>MAQHNAPTELQDQPASDPQASDRRSKWLRFKLWKDPNLSFRYLVDYNDSERERQITRIVDDGGFKTLVFFVAASGFLASSYSLFATNVIMPALTYSYPPQGRLSGEVDVAINELTYIGSVLGMLIMGHLADRGGRKRWYGVELAILIMATFGVVQASEGFMTRSDDADKTRSMDIYSWIIWWRFLLGFGIGAEYPLSAIITSEWASTQSRGTMLSAVFAMQSVGRLLAFAVNLGAVRIVSAKWGVSEQDPRDSDTAKLVADQVWRWTIGIGIIPASIAILFRLTIPETPRYYAGIMRDLRKAVENTLKVYRGTTVVQDHTPAGADVPTGTTDGDHWYRGAWEYLIGPGKPWKRLANVSVLWAIMDIAWYGLSDGSPTLLSILAYDPANNSTALDFGRHYERRDYRCPSANKTYWDTDCWDTQMTIYDMLEENSLRSILIVSLASLVGSFGAILIINLFRRKVILTTTFLTLSILFAIAGATLVVAEQAKKSYLPTTVFYSLLQFIFNIGPNPLLFVLPAEIFPTVYRGTFYGIAAASGKVGAIIIGAIINRYNNAEIPEKALAIRLLVFTPLMMISAAMSWYLPDVQDVAKHAGAGQGLGEEASPEDGRTDGPRRAPSVQTGDGQTIPPDQRSNISSDDSVVPEIRQRHSIEPGTKRHFIGRLRNIALEEIAPNPIGNSRRKSGTMARH</sequence>
<evidence type="ECO:0000256" key="5">
    <source>
        <dbReference type="ARBA" id="ARBA00023136"/>
    </source>
</evidence>
<comment type="caution">
    <text evidence="9">The sequence shown here is derived from an EMBL/GenBank/DDBJ whole genome shotgun (WGS) entry which is preliminary data.</text>
</comment>
<feature type="transmembrane region" description="Helical" evidence="7">
    <location>
        <begin position="217"/>
        <end position="243"/>
    </location>
</feature>
<feature type="transmembrane region" description="Helical" evidence="7">
    <location>
        <begin position="175"/>
        <end position="196"/>
    </location>
</feature>
<feature type="domain" description="Major facilitator superfamily (MFS) profile" evidence="8">
    <location>
        <begin position="68"/>
        <end position="588"/>
    </location>
</feature>
<dbReference type="Gene3D" id="1.20.1250.20">
    <property type="entry name" value="MFS general substrate transporter like domains"/>
    <property type="match status" value="2"/>
</dbReference>
<feature type="transmembrane region" description="Helical" evidence="7">
    <location>
        <begin position="497"/>
        <end position="517"/>
    </location>
</feature>
<evidence type="ECO:0000256" key="4">
    <source>
        <dbReference type="ARBA" id="ARBA00022989"/>
    </source>
</evidence>
<dbReference type="InterPro" id="IPR005828">
    <property type="entry name" value="MFS_sugar_transport-like"/>
</dbReference>
<dbReference type="PANTHER" id="PTHR23511">
    <property type="entry name" value="SYNAPTIC VESICLE GLYCOPROTEIN 2"/>
    <property type="match status" value="1"/>
</dbReference>
<dbReference type="PROSITE" id="PS00217">
    <property type="entry name" value="SUGAR_TRANSPORT_2"/>
    <property type="match status" value="1"/>
</dbReference>
<dbReference type="SUPFAM" id="SSF103473">
    <property type="entry name" value="MFS general substrate transporter"/>
    <property type="match status" value="1"/>
</dbReference>
<evidence type="ECO:0000313" key="10">
    <source>
        <dbReference type="Proteomes" id="UP001408356"/>
    </source>
</evidence>
<feature type="transmembrane region" description="Helical" evidence="7">
    <location>
        <begin position="562"/>
        <end position="583"/>
    </location>
</feature>
<dbReference type="Proteomes" id="UP001408356">
    <property type="component" value="Unassembled WGS sequence"/>
</dbReference>
<keyword evidence="5 7" id="KW-0472">Membrane</keyword>
<feature type="transmembrane region" description="Helical" evidence="7">
    <location>
        <begin position="138"/>
        <end position="155"/>
    </location>
</feature>
<name>A0ABR2V1S3_9PEZI</name>
<feature type="transmembrane region" description="Helical" evidence="7">
    <location>
        <begin position="529"/>
        <end position="550"/>
    </location>
</feature>
<protein>
    <submittedName>
        <fullName evidence="9">Major facilitator superfamily (MFS) profile domain-containing protein</fullName>
    </submittedName>
</protein>
<dbReference type="EMBL" id="JARVKF010000223">
    <property type="protein sequence ID" value="KAK9420857.1"/>
    <property type="molecule type" value="Genomic_DNA"/>
</dbReference>
<dbReference type="InterPro" id="IPR005829">
    <property type="entry name" value="Sugar_transporter_CS"/>
</dbReference>
<proteinExistence type="predicted"/>
<feature type="transmembrane region" description="Helical" evidence="7">
    <location>
        <begin position="67"/>
        <end position="89"/>
    </location>
</feature>
<dbReference type="InterPro" id="IPR020846">
    <property type="entry name" value="MFS_dom"/>
</dbReference>
<evidence type="ECO:0000256" key="7">
    <source>
        <dbReference type="SAM" id="Phobius"/>
    </source>
</evidence>
<feature type="transmembrane region" description="Helical" evidence="7">
    <location>
        <begin position="437"/>
        <end position="457"/>
    </location>
</feature>
<feature type="transmembrane region" description="Helical" evidence="7">
    <location>
        <begin position="463"/>
        <end position="485"/>
    </location>
</feature>
<feature type="transmembrane region" description="Helical" evidence="7">
    <location>
        <begin position="263"/>
        <end position="281"/>
    </location>
</feature>
<feature type="transmembrane region" description="Helical" evidence="7">
    <location>
        <begin position="109"/>
        <end position="126"/>
    </location>
</feature>
<dbReference type="PROSITE" id="PS50850">
    <property type="entry name" value="MFS"/>
    <property type="match status" value="1"/>
</dbReference>
<reference evidence="9 10" key="1">
    <citation type="journal article" date="2024" name="J. Plant Pathol.">
        <title>Sequence and assembly of the genome of Seiridium unicorne, isolate CBS 538.82, causal agent of cypress canker disease.</title>
        <authorList>
            <person name="Scali E."/>
            <person name="Rocca G.D."/>
            <person name="Danti R."/>
            <person name="Garbelotto M."/>
            <person name="Barberini S."/>
            <person name="Baroncelli R."/>
            <person name="Emiliani G."/>
        </authorList>
    </citation>
    <scope>NUCLEOTIDE SEQUENCE [LARGE SCALE GENOMIC DNA]</scope>
    <source>
        <strain evidence="9 10">BM-138-508</strain>
    </source>
</reference>
<evidence type="ECO:0000259" key="8">
    <source>
        <dbReference type="PROSITE" id="PS50850"/>
    </source>
</evidence>
<evidence type="ECO:0000256" key="3">
    <source>
        <dbReference type="ARBA" id="ARBA00022692"/>
    </source>
</evidence>
<dbReference type="PANTHER" id="PTHR23511:SF34">
    <property type="entry name" value="SYNAPTIC VESICLE GLYCOPROTEIN 2"/>
    <property type="match status" value="1"/>
</dbReference>
<evidence type="ECO:0000256" key="6">
    <source>
        <dbReference type="SAM" id="MobiDB-lite"/>
    </source>
</evidence>
<keyword evidence="2" id="KW-0813">Transport</keyword>
<comment type="subcellular location">
    <subcellularLocation>
        <location evidence="1">Membrane</location>
        <topology evidence="1">Multi-pass membrane protein</topology>
    </subcellularLocation>
</comment>
<gene>
    <name evidence="9" type="ORF">SUNI508_00948</name>
</gene>
<accession>A0ABR2V1S3</accession>
<evidence type="ECO:0000313" key="9">
    <source>
        <dbReference type="EMBL" id="KAK9420857.1"/>
    </source>
</evidence>
<keyword evidence="4 7" id="KW-1133">Transmembrane helix</keyword>
<keyword evidence="10" id="KW-1185">Reference proteome</keyword>
<feature type="compositionally biased region" description="Polar residues" evidence="6">
    <location>
        <begin position="1"/>
        <end position="19"/>
    </location>
</feature>
<feature type="region of interest" description="Disordered" evidence="6">
    <location>
        <begin position="1"/>
        <end position="22"/>
    </location>
</feature>
<dbReference type="Pfam" id="PF00083">
    <property type="entry name" value="Sugar_tr"/>
    <property type="match status" value="2"/>
</dbReference>
<organism evidence="9 10">
    <name type="scientific">Seiridium unicorne</name>
    <dbReference type="NCBI Taxonomy" id="138068"/>
    <lineage>
        <taxon>Eukaryota</taxon>
        <taxon>Fungi</taxon>
        <taxon>Dikarya</taxon>
        <taxon>Ascomycota</taxon>
        <taxon>Pezizomycotina</taxon>
        <taxon>Sordariomycetes</taxon>
        <taxon>Xylariomycetidae</taxon>
        <taxon>Amphisphaeriales</taxon>
        <taxon>Sporocadaceae</taxon>
        <taxon>Seiridium</taxon>
    </lineage>
</organism>
<evidence type="ECO:0000256" key="1">
    <source>
        <dbReference type="ARBA" id="ARBA00004141"/>
    </source>
</evidence>